<dbReference type="HOGENOM" id="CLU_1126925_0_0_1"/>
<protein>
    <submittedName>
        <fullName evidence="1">Uncharacterized protein</fullName>
    </submittedName>
</protein>
<dbReference type="EMBL" id="ACPB03039533">
    <property type="status" value="NOT_ANNOTATED_CDS"/>
    <property type="molecule type" value="Genomic_DNA"/>
</dbReference>
<name>T1H9W5_RHOPR</name>
<proteinExistence type="predicted"/>
<evidence type="ECO:0000313" key="1">
    <source>
        <dbReference type="EnsemblMetazoa" id="RPRC000819-PA"/>
    </source>
</evidence>
<reference evidence="1" key="1">
    <citation type="submission" date="2015-05" db="UniProtKB">
        <authorList>
            <consortium name="EnsemblMetazoa"/>
        </authorList>
    </citation>
    <scope>IDENTIFICATION</scope>
</reference>
<dbReference type="EnsemblMetazoa" id="RPRC000819-RA">
    <property type="protein sequence ID" value="RPRC000819-PA"/>
    <property type="gene ID" value="RPRC000819"/>
</dbReference>
<dbReference type="InParanoid" id="T1H9W5"/>
<dbReference type="VEuPathDB" id="VectorBase:RPRC000819"/>
<sequence>MVELLEDLVVERKTDELVQAQRRTEEAITSIQRTLARPSPQPPLAAEVERGVSFAAIVARQAEAAPPRQQLVVTTREGATPRTADEEKAAIKAVVKPVDGGWQVAGMKRRGPNSVLIETSSAAQASSIAQCPNLAGADLVVRPLGKLRPRIIVYGVPRALTEGEVLAAIKGQNFPNINEERFRESVKLVFKTGPRDRDMVNWVLEVTPEMRDIIKAQVRLYIEWNSCRVDDHLTVTRCYKCQALGHV</sequence>
<dbReference type="Proteomes" id="UP000015103">
    <property type="component" value="Unassembled WGS sequence"/>
</dbReference>
<dbReference type="AlphaFoldDB" id="T1H9W5"/>
<keyword evidence="2" id="KW-1185">Reference proteome</keyword>
<organism evidence="1 2">
    <name type="scientific">Rhodnius prolixus</name>
    <name type="common">Triatomid bug</name>
    <dbReference type="NCBI Taxonomy" id="13249"/>
    <lineage>
        <taxon>Eukaryota</taxon>
        <taxon>Metazoa</taxon>
        <taxon>Ecdysozoa</taxon>
        <taxon>Arthropoda</taxon>
        <taxon>Hexapoda</taxon>
        <taxon>Insecta</taxon>
        <taxon>Pterygota</taxon>
        <taxon>Neoptera</taxon>
        <taxon>Paraneoptera</taxon>
        <taxon>Hemiptera</taxon>
        <taxon>Heteroptera</taxon>
        <taxon>Panheteroptera</taxon>
        <taxon>Cimicomorpha</taxon>
        <taxon>Reduviidae</taxon>
        <taxon>Triatominae</taxon>
        <taxon>Rhodnius</taxon>
    </lineage>
</organism>
<dbReference type="OMA" id="EREHITI"/>
<dbReference type="STRING" id="13249.T1H9W5"/>
<evidence type="ECO:0000313" key="2">
    <source>
        <dbReference type="Proteomes" id="UP000015103"/>
    </source>
</evidence>
<accession>T1H9W5</accession>